<name>A0A4P8IHD5_9FIRM</name>
<dbReference type="Proteomes" id="UP000298653">
    <property type="component" value="Chromosome"/>
</dbReference>
<dbReference type="AlphaFoldDB" id="A0A4P8IHD5"/>
<dbReference type="KEGG" id="arf:AR1Y2_2947"/>
<evidence type="ECO:0000313" key="2">
    <source>
        <dbReference type="Proteomes" id="UP000298653"/>
    </source>
</evidence>
<dbReference type="EMBL" id="CP040058">
    <property type="protein sequence ID" value="QCP36401.1"/>
    <property type="molecule type" value="Genomic_DNA"/>
</dbReference>
<sequence>MDNLFPEDFEDEELELDEIDDDSDEEAVGYKKSIYFDDNLEDFKRDGTKKLVEANGVEAWIQWCMKILRTKRYVCQAYSDDIGIDIESAFQAESRKEAESILENEITEALEADPYGRTDMVQSVTFQWMNADSLEVTCNVIGIDSNEIELKATIER</sequence>
<accession>A0A4P8IHD5</accession>
<organism evidence="1 2">
    <name type="scientific">Anaerostipes rhamnosivorans</name>
    <dbReference type="NCBI Taxonomy" id="1229621"/>
    <lineage>
        <taxon>Bacteria</taxon>
        <taxon>Bacillati</taxon>
        <taxon>Bacillota</taxon>
        <taxon>Clostridia</taxon>
        <taxon>Lachnospirales</taxon>
        <taxon>Lachnospiraceae</taxon>
        <taxon>Anaerostipes</taxon>
    </lineage>
</organism>
<dbReference type="InterPro" id="IPR020288">
    <property type="entry name" value="Sheath_initiator"/>
</dbReference>
<evidence type="ECO:0000313" key="1">
    <source>
        <dbReference type="EMBL" id="QCP36401.1"/>
    </source>
</evidence>
<dbReference type="RefSeq" id="WP_137329639.1">
    <property type="nucleotide sequence ID" value="NZ_CP040058.1"/>
</dbReference>
<proteinExistence type="predicted"/>
<protein>
    <submittedName>
        <fullName evidence="1">Phage-like element PBSX protein xkdS</fullName>
    </submittedName>
</protein>
<dbReference type="OrthoDB" id="89089at2"/>
<gene>
    <name evidence="1" type="ORF">AR1Y2_2947</name>
</gene>
<dbReference type="Pfam" id="PF10934">
    <property type="entry name" value="Sheath_initiator"/>
    <property type="match status" value="1"/>
</dbReference>
<keyword evidence="2" id="KW-1185">Reference proteome</keyword>
<reference evidence="1 2" key="1">
    <citation type="submission" date="2019-05" db="EMBL/GenBank/DDBJ databases">
        <title>Complete genome sequencing of Anaerostipes rhamnosivorans.</title>
        <authorList>
            <person name="Bui T.P.N."/>
            <person name="de Vos W.M."/>
        </authorList>
    </citation>
    <scope>NUCLEOTIDE SEQUENCE [LARGE SCALE GENOMIC DNA]</scope>
    <source>
        <strain evidence="1 2">1y2</strain>
    </source>
</reference>